<dbReference type="SUPFAM" id="SSF49899">
    <property type="entry name" value="Concanavalin A-like lectins/glucanases"/>
    <property type="match status" value="1"/>
</dbReference>
<comment type="caution">
    <text evidence="1">The sequence shown here is derived from an EMBL/GenBank/DDBJ whole genome shotgun (WGS) entry which is preliminary data.</text>
</comment>
<gene>
    <name evidence="1" type="ORF">OS493_032980</name>
</gene>
<dbReference type="EMBL" id="MU825438">
    <property type="protein sequence ID" value="KAJ7389176.1"/>
    <property type="molecule type" value="Genomic_DNA"/>
</dbReference>
<accession>A0A9W9ZWH7</accession>
<proteinExistence type="predicted"/>
<dbReference type="Proteomes" id="UP001163046">
    <property type="component" value="Unassembled WGS sequence"/>
</dbReference>
<organism evidence="1 2">
    <name type="scientific">Desmophyllum pertusum</name>
    <dbReference type="NCBI Taxonomy" id="174260"/>
    <lineage>
        <taxon>Eukaryota</taxon>
        <taxon>Metazoa</taxon>
        <taxon>Cnidaria</taxon>
        <taxon>Anthozoa</taxon>
        <taxon>Hexacorallia</taxon>
        <taxon>Scleractinia</taxon>
        <taxon>Caryophylliina</taxon>
        <taxon>Caryophylliidae</taxon>
        <taxon>Desmophyllum</taxon>
    </lineage>
</organism>
<sequence>MKERLSKSVSGKLRWLCKSFHVVLSSGVGVRVRETLFKVMKATIIKIYHGNAAYDFNGNIACELQVSSIWILAYWAQRKRPLVLDGSDPDVSYFGSVNFTEGWCSGTKAAHFSQPESYATVPNVNITDGNVTIGNFTIACWIRRSSPPPGSNVKAEQSIITVSSVSGKSFVLTCIESLEFGYIGGAAQLSSYVFCKNCFSGEIPFPCRSGLI</sequence>
<keyword evidence="2" id="KW-1185">Reference proteome</keyword>
<dbReference type="AlphaFoldDB" id="A0A9W9ZWH7"/>
<reference evidence="1" key="1">
    <citation type="submission" date="2023-01" db="EMBL/GenBank/DDBJ databases">
        <title>Genome assembly of the deep-sea coral Lophelia pertusa.</title>
        <authorList>
            <person name="Herrera S."/>
            <person name="Cordes E."/>
        </authorList>
    </citation>
    <scope>NUCLEOTIDE SEQUENCE</scope>
    <source>
        <strain evidence="1">USNM1676648</strain>
        <tissue evidence="1">Polyp</tissue>
    </source>
</reference>
<protein>
    <submittedName>
        <fullName evidence="1">Uncharacterized protein</fullName>
    </submittedName>
</protein>
<dbReference type="OrthoDB" id="6133475at2759"/>
<evidence type="ECO:0000313" key="2">
    <source>
        <dbReference type="Proteomes" id="UP001163046"/>
    </source>
</evidence>
<dbReference type="InterPro" id="IPR013320">
    <property type="entry name" value="ConA-like_dom_sf"/>
</dbReference>
<dbReference type="Gene3D" id="2.60.120.200">
    <property type="match status" value="1"/>
</dbReference>
<evidence type="ECO:0000313" key="1">
    <source>
        <dbReference type="EMBL" id="KAJ7389176.1"/>
    </source>
</evidence>
<name>A0A9W9ZWH7_9CNID</name>